<evidence type="ECO:0000313" key="2">
    <source>
        <dbReference type="Proteomes" id="UP000051166"/>
    </source>
</evidence>
<dbReference type="AlphaFoldDB" id="A0A0R1V0F9"/>
<dbReference type="PATRIC" id="fig|1423801.4.peg.325"/>
<name>A0A0R1V0F9_9LACO</name>
<dbReference type="Gene3D" id="1.10.1220.10">
    <property type="entry name" value="Met repressor-like"/>
    <property type="match status" value="1"/>
</dbReference>
<dbReference type="STRING" id="1423801.FD50_GL000319"/>
<reference evidence="1 2" key="1">
    <citation type="journal article" date="2015" name="Genome Announc.">
        <title>Expanding the biotechnology potential of lactobacilli through comparative genomics of 213 strains and associated genera.</title>
        <authorList>
            <person name="Sun Z."/>
            <person name="Harris H.M."/>
            <person name="McCann A."/>
            <person name="Guo C."/>
            <person name="Argimon S."/>
            <person name="Zhang W."/>
            <person name="Yang X."/>
            <person name="Jeffery I.B."/>
            <person name="Cooney J.C."/>
            <person name="Kagawa T.F."/>
            <person name="Liu W."/>
            <person name="Song Y."/>
            <person name="Salvetti E."/>
            <person name="Wrobel A."/>
            <person name="Rasinkangas P."/>
            <person name="Parkhill J."/>
            <person name="Rea M.C."/>
            <person name="O'Sullivan O."/>
            <person name="Ritari J."/>
            <person name="Douillard F.P."/>
            <person name="Paul Ross R."/>
            <person name="Yang R."/>
            <person name="Briner A.E."/>
            <person name="Felis G.E."/>
            <person name="de Vos W.M."/>
            <person name="Barrangou R."/>
            <person name="Klaenhammer T.R."/>
            <person name="Caufield P.W."/>
            <person name="Cui Y."/>
            <person name="Zhang H."/>
            <person name="O'Toole P.W."/>
        </authorList>
    </citation>
    <scope>NUCLEOTIDE SEQUENCE [LARGE SCALE GENOMIC DNA]</scope>
    <source>
        <strain evidence="1 2">DSM 16230</strain>
    </source>
</reference>
<gene>
    <name evidence="1" type="ORF">FD50_GL000319</name>
</gene>
<organism evidence="1 2">
    <name type="scientific">Liquorilactobacillus satsumensis DSM 16230 = JCM 12392</name>
    <dbReference type="NCBI Taxonomy" id="1423801"/>
    <lineage>
        <taxon>Bacteria</taxon>
        <taxon>Bacillati</taxon>
        <taxon>Bacillota</taxon>
        <taxon>Bacilli</taxon>
        <taxon>Lactobacillales</taxon>
        <taxon>Lactobacillaceae</taxon>
        <taxon>Liquorilactobacillus</taxon>
    </lineage>
</organism>
<dbReference type="InterPro" id="IPR010985">
    <property type="entry name" value="Ribbon_hlx_hlx"/>
</dbReference>
<dbReference type="Proteomes" id="UP000051166">
    <property type="component" value="Unassembled WGS sequence"/>
</dbReference>
<comment type="caution">
    <text evidence="1">The sequence shown here is derived from an EMBL/GenBank/DDBJ whole genome shotgun (WGS) entry which is preliminary data.</text>
</comment>
<keyword evidence="2" id="KW-1185">Reference proteome</keyword>
<protein>
    <recommendedName>
        <fullName evidence="3">Arc-like DNA binding domain-containing protein</fullName>
    </recommendedName>
</protein>
<dbReference type="EMBL" id="AZFQ01000034">
    <property type="protein sequence ID" value="KRL99047.1"/>
    <property type="molecule type" value="Genomic_DNA"/>
</dbReference>
<proteinExistence type="predicted"/>
<sequence length="122" mass="13929">MFKGVKLMEQMTTFLLRLPRKLKKRLEERAAQQNQSVNGLLQTMIESELAKQQGTPVISLENRQFIGQVVHGAQVDSENGLVQVKGIFYRYLIESNQEFDAQKDYIVLEANGNILTLRPLGH</sequence>
<evidence type="ECO:0008006" key="3">
    <source>
        <dbReference type="Google" id="ProtNLM"/>
    </source>
</evidence>
<accession>A0A0R1V0F9</accession>
<dbReference type="GO" id="GO:0006355">
    <property type="term" value="P:regulation of DNA-templated transcription"/>
    <property type="evidence" value="ECO:0007669"/>
    <property type="project" value="InterPro"/>
</dbReference>
<dbReference type="SUPFAM" id="SSF47598">
    <property type="entry name" value="Ribbon-helix-helix"/>
    <property type="match status" value="1"/>
</dbReference>
<dbReference type="InterPro" id="IPR013321">
    <property type="entry name" value="Arc_rbn_hlx_hlx"/>
</dbReference>
<evidence type="ECO:0000313" key="1">
    <source>
        <dbReference type="EMBL" id="KRL99047.1"/>
    </source>
</evidence>